<sequence>MDCFLQDFCFLRLLAKRTLQFPDLLYLCGQLRGRHHGLPNFHRRQAAVLVMLAPRKYLLWVHPVSPGKR</sequence>
<proteinExistence type="predicted"/>
<dbReference type="Proteomes" id="UP001229486">
    <property type="component" value="Unassembled WGS sequence"/>
</dbReference>
<evidence type="ECO:0000313" key="2">
    <source>
        <dbReference type="Proteomes" id="UP001229486"/>
    </source>
</evidence>
<name>A0AB73IPB5_9BURK</name>
<protein>
    <submittedName>
        <fullName evidence="1">Cell shape-determining protein MreD</fullName>
    </submittedName>
</protein>
<accession>A0AB73IPB5</accession>
<comment type="caution">
    <text evidence="1">The sequence shown here is derived from an EMBL/GenBank/DDBJ whole genome shotgun (WGS) entry which is preliminary data.</text>
</comment>
<dbReference type="AlphaFoldDB" id="A0AB73IPB5"/>
<evidence type="ECO:0000313" key="1">
    <source>
        <dbReference type="EMBL" id="MDP9651865.1"/>
    </source>
</evidence>
<reference evidence="1" key="1">
    <citation type="submission" date="2023-07" db="EMBL/GenBank/DDBJ databases">
        <title>Sorghum-associated microbial communities from plants grown in Nebraska, USA.</title>
        <authorList>
            <person name="Schachtman D."/>
        </authorList>
    </citation>
    <scope>NUCLEOTIDE SEQUENCE</scope>
    <source>
        <strain evidence="1">DS1061</strain>
    </source>
</reference>
<gene>
    <name evidence="1" type="ORF">J2793_007340</name>
</gene>
<organism evidence="1 2">
    <name type="scientific">Paraburkholderia caledonica</name>
    <dbReference type="NCBI Taxonomy" id="134536"/>
    <lineage>
        <taxon>Bacteria</taxon>
        <taxon>Pseudomonadati</taxon>
        <taxon>Pseudomonadota</taxon>
        <taxon>Betaproteobacteria</taxon>
        <taxon>Burkholderiales</taxon>
        <taxon>Burkholderiaceae</taxon>
        <taxon>Paraburkholderia</taxon>
    </lineage>
</organism>
<dbReference type="EMBL" id="JAURTK010000036">
    <property type="protein sequence ID" value="MDP9651865.1"/>
    <property type="molecule type" value="Genomic_DNA"/>
</dbReference>